<dbReference type="Gene3D" id="3.40.640.10">
    <property type="entry name" value="Type I PLP-dependent aspartate aminotransferase-like (Major domain)"/>
    <property type="match status" value="1"/>
</dbReference>
<organism evidence="2">
    <name type="scientific">marine sediment metagenome</name>
    <dbReference type="NCBI Taxonomy" id="412755"/>
    <lineage>
        <taxon>unclassified sequences</taxon>
        <taxon>metagenomes</taxon>
        <taxon>ecological metagenomes</taxon>
    </lineage>
</organism>
<dbReference type="EMBL" id="LAZR01023369">
    <property type="protein sequence ID" value="KKL78722.1"/>
    <property type="molecule type" value="Genomic_DNA"/>
</dbReference>
<dbReference type="PROSITE" id="PS00105">
    <property type="entry name" value="AA_TRANSFER_CLASS_1"/>
    <property type="match status" value="1"/>
</dbReference>
<dbReference type="GO" id="GO:0030170">
    <property type="term" value="F:pyridoxal phosphate binding"/>
    <property type="evidence" value="ECO:0007669"/>
    <property type="project" value="InterPro"/>
</dbReference>
<dbReference type="InterPro" id="IPR015424">
    <property type="entry name" value="PyrdxlP-dep_Trfase"/>
</dbReference>
<accession>A0A0F9HUA8</accession>
<dbReference type="InterPro" id="IPR015421">
    <property type="entry name" value="PyrdxlP-dep_Trfase_major"/>
</dbReference>
<dbReference type="Gene3D" id="3.90.1150.10">
    <property type="entry name" value="Aspartate Aminotransferase, domain 1"/>
    <property type="match status" value="1"/>
</dbReference>
<sequence length="377" mass="43152">MNLDKIISENKKRLSHSAHGGEIYNTGLDHVLNQIIDFSTNVNPLINHEISKQTYINSINHVPLYPDSNSTNLKREIVVYFDNMIKTENLIVGAGSMEIISIFCEIFIETGDEVIIAHPTFSEYAWAVRKKEGSIVNVYRKPNNDFRIECKSILNQINSKTKAIFICNPNNPNGLLDNLSDIQKIINETSKHDVLVLLDEAFIEFTGEDNSFIKKISDFDNLLICRGFSKYFGLTGLRVGYGVSTPEIINLISKGQNLWSVNCIGQILAQESLKSKEFIENSYIFFKKERQFLIEELRRISGLRIFPTDTNYILINSENIGIKSSEIKKFMLEKNILVRDCSNYEGLDDYYIRIAIKTRKLNLKLLQNLKDCLSPTN</sequence>
<dbReference type="GO" id="GO:0003824">
    <property type="term" value="F:catalytic activity"/>
    <property type="evidence" value="ECO:0007669"/>
    <property type="project" value="InterPro"/>
</dbReference>
<dbReference type="AlphaFoldDB" id="A0A0F9HUA8"/>
<dbReference type="InterPro" id="IPR015422">
    <property type="entry name" value="PyrdxlP-dep_Trfase_small"/>
</dbReference>
<gene>
    <name evidence="2" type="ORF">LCGC14_2022020</name>
</gene>
<dbReference type="InterPro" id="IPR004838">
    <property type="entry name" value="NHTrfase_class1_PyrdxlP-BS"/>
</dbReference>
<dbReference type="Pfam" id="PF00155">
    <property type="entry name" value="Aminotran_1_2"/>
    <property type="match status" value="1"/>
</dbReference>
<comment type="caution">
    <text evidence="2">The sequence shown here is derived from an EMBL/GenBank/DDBJ whole genome shotgun (WGS) entry which is preliminary data.</text>
</comment>
<name>A0A0F9HUA8_9ZZZZ</name>
<reference evidence="2" key="1">
    <citation type="journal article" date="2015" name="Nature">
        <title>Complex archaea that bridge the gap between prokaryotes and eukaryotes.</title>
        <authorList>
            <person name="Spang A."/>
            <person name="Saw J.H."/>
            <person name="Jorgensen S.L."/>
            <person name="Zaremba-Niedzwiedzka K."/>
            <person name="Martijn J."/>
            <person name="Lind A.E."/>
            <person name="van Eijk R."/>
            <person name="Schleper C."/>
            <person name="Guy L."/>
            <person name="Ettema T.J."/>
        </authorList>
    </citation>
    <scope>NUCLEOTIDE SEQUENCE</scope>
</reference>
<dbReference type="CDD" id="cd00609">
    <property type="entry name" value="AAT_like"/>
    <property type="match status" value="1"/>
</dbReference>
<evidence type="ECO:0000259" key="1">
    <source>
        <dbReference type="Pfam" id="PF00155"/>
    </source>
</evidence>
<proteinExistence type="predicted"/>
<dbReference type="InterPro" id="IPR004839">
    <property type="entry name" value="Aminotransferase_I/II_large"/>
</dbReference>
<feature type="domain" description="Aminotransferase class I/classII large" evidence="1">
    <location>
        <begin position="35"/>
        <end position="366"/>
    </location>
</feature>
<dbReference type="PANTHER" id="PTHR42885">
    <property type="entry name" value="HISTIDINOL-PHOSPHATE AMINOTRANSFERASE-RELATED"/>
    <property type="match status" value="1"/>
</dbReference>
<dbReference type="SUPFAM" id="SSF53383">
    <property type="entry name" value="PLP-dependent transferases"/>
    <property type="match status" value="1"/>
</dbReference>
<protein>
    <recommendedName>
        <fullName evidence="1">Aminotransferase class I/classII large domain-containing protein</fullName>
    </recommendedName>
</protein>
<evidence type="ECO:0000313" key="2">
    <source>
        <dbReference type="EMBL" id="KKL78722.1"/>
    </source>
</evidence>